<evidence type="ECO:0000256" key="1">
    <source>
        <dbReference type="SAM" id="Phobius"/>
    </source>
</evidence>
<feature type="transmembrane region" description="Helical" evidence="1">
    <location>
        <begin position="12"/>
        <end position="32"/>
    </location>
</feature>
<protein>
    <submittedName>
        <fullName evidence="2">Uncharacterized protein</fullName>
    </submittedName>
</protein>
<feature type="transmembrane region" description="Helical" evidence="1">
    <location>
        <begin position="125"/>
        <end position="144"/>
    </location>
</feature>
<dbReference type="EMBL" id="LFWU01000012">
    <property type="protein sequence ID" value="KON34173.1"/>
    <property type="molecule type" value="Genomic_DNA"/>
</dbReference>
<keyword evidence="1" id="KW-0472">Membrane</keyword>
<comment type="caution">
    <text evidence="2">The sequence shown here is derived from an EMBL/GenBank/DDBJ whole genome shotgun (WGS) entry which is preliminary data.</text>
</comment>
<evidence type="ECO:0000313" key="3">
    <source>
        <dbReference type="Proteomes" id="UP000037237"/>
    </source>
</evidence>
<accession>A0A0M0BZZ4</accession>
<feature type="transmembrane region" description="Helical" evidence="1">
    <location>
        <begin position="100"/>
        <end position="119"/>
    </location>
</feature>
<proteinExistence type="predicted"/>
<feature type="transmembrane region" description="Helical" evidence="1">
    <location>
        <begin position="38"/>
        <end position="56"/>
    </location>
</feature>
<reference evidence="2 3" key="1">
    <citation type="submission" date="2015-06" db="EMBL/GenBank/DDBJ databases">
        <title>New insights into the roles of widespread benthic archaea in carbon and nitrogen cycling.</title>
        <authorList>
            <person name="Lazar C.S."/>
            <person name="Baker B.J."/>
            <person name="Seitz K.W."/>
            <person name="Hyde A.S."/>
            <person name="Dick G.J."/>
            <person name="Hinrichs K.-U."/>
            <person name="Teske A.P."/>
        </authorList>
    </citation>
    <scope>NUCLEOTIDE SEQUENCE [LARGE SCALE GENOMIC DNA]</scope>
    <source>
        <strain evidence="2">SG8-32-1</strain>
    </source>
</reference>
<sequence>MKKSKCYENFPLWIILLSNLISITIYSVGLYIILQFGVLFATLFVAYIILIEFRLLTKSCRYCYYYGKMCAFGRGKFCALFFKRGNPEKFLKTGITMKEIIPDFLTFIIPLIGGIVLLISNFSWLIVVLLVVLVILGFGGNSVVRGSFACKYCKQREIGCPAERLFSKRKLKVENSNS</sequence>
<evidence type="ECO:0000313" key="2">
    <source>
        <dbReference type="EMBL" id="KON34173.1"/>
    </source>
</evidence>
<gene>
    <name evidence="2" type="ORF">AC477_00715</name>
</gene>
<keyword evidence="1" id="KW-1133">Transmembrane helix</keyword>
<organism evidence="2 3">
    <name type="scientific">miscellaneous Crenarchaeota group-1 archaeon SG8-32-1</name>
    <dbReference type="NCBI Taxonomy" id="1685124"/>
    <lineage>
        <taxon>Archaea</taxon>
        <taxon>Candidatus Bathyarchaeota</taxon>
        <taxon>MCG-1</taxon>
    </lineage>
</organism>
<name>A0A0M0BZZ4_9ARCH</name>
<dbReference type="Proteomes" id="UP000037237">
    <property type="component" value="Unassembled WGS sequence"/>
</dbReference>
<keyword evidence="1" id="KW-0812">Transmembrane</keyword>
<dbReference type="AlphaFoldDB" id="A0A0M0BZZ4"/>